<dbReference type="AlphaFoldDB" id="A0A6M3KW95"/>
<name>A0A6M3KW95_9ZZZZ</name>
<organism evidence="1">
    <name type="scientific">viral metagenome</name>
    <dbReference type="NCBI Taxonomy" id="1070528"/>
    <lineage>
        <taxon>unclassified sequences</taxon>
        <taxon>metagenomes</taxon>
        <taxon>organismal metagenomes</taxon>
    </lineage>
</organism>
<protein>
    <submittedName>
        <fullName evidence="1">Putative capsid protein</fullName>
    </submittedName>
</protein>
<sequence length="308" mass="35479">MALVSPLNSAAFRKLLKKDMFEVSEGEYNDLPQQGKELYRTVSTDEATSEFYGVSGLPDIPTFNGKLSYLGRAPGYYTKIEPKEFAAGVITERKFIDDNQWPVLRDHAKELVKSNVRTQEKYRARPFNYAFSTAFDFMQSEENVSLCNDAHLTKSGTSTTYGFDNKGTSALDKTSVATTWLAMRQFRDSMSERIEMSDNYMLIVPDTLGDTAEEIAGTVKGLDMDAGNINPQYGRYKVFRYMRLDDYSTTNWFMCNVDMMKKMLLWIDRISQETDTIVDFETKSVKHSIYSRWGYGWKDWRFLYGHSV</sequence>
<proteinExistence type="predicted"/>
<evidence type="ECO:0000313" key="1">
    <source>
        <dbReference type="EMBL" id="QJA85518.1"/>
    </source>
</evidence>
<reference evidence="1" key="1">
    <citation type="submission" date="2020-03" db="EMBL/GenBank/DDBJ databases">
        <title>The deep terrestrial virosphere.</title>
        <authorList>
            <person name="Holmfeldt K."/>
            <person name="Nilsson E."/>
            <person name="Simone D."/>
            <person name="Lopez-Fernandez M."/>
            <person name="Wu X."/>
            <person name="de Brujin I."/>
            <person name="Lundin D."/>
            <person name="Andersson A."/>
            <person name="Bertilsson S."/>
            <person name="Dopson M."/>
        </authorList>
    </citation>
    <scope>NUCLEOTIDE SEQUENCE</scope>
    <source>
        <strain evidence="1">MM415B02211</strain>
    </source>
</reference>
<accession>A0A6M3KW95</accession>
<dbReference type="EMBL" id="MT142579">
    <property type="protein sequence ID" value="QJA85518.1"/>
    <property type="molecule type" value="Genomic_DNA"/>
</dbReference>
<gene>
    <name evidence="1" type="ORF">MM415B02211_0014</name>
</gene>